<dbReference type="Gene3D" id="3.40.50.150">
    <property type="entry name" value="Vaccinia Virus protein VP39"/>
    <property type="match status" value="1"/>
</dbReference>
<dbReference type="EMBL" id="JAATIQ010000746">
    <property type="protein sequence ID" value="KAF4347949.1"/>
    <property type="molecule type" value="Genomic_DNA"/>
</dbReference>
<dbReference type="PANTHER" id="PTHR46867">
    <property type="entry name" value="MITOCHONDRIAL IMPORT RECEPTOR SUBUNIT TOM9-2"/>
    <property type="match status" value="1"/>
</dbReference>
<feature type="transmembrane region" description="Helical" evidence="1">
    <location>
        <begin position="480"/>
        <end position="497"/>
    </location>
</feature>
<dbReference type="FunFam" id="3.40.50.150:FF:000351">
    <property type="entry name" value="S-adenosyl-L-methionine-dependent methyltransferase superfamily protein"/>
    <property type="match status" value="1"/>
</dbReference>
<dbReference type="Proteomes" id="UP000583929">
    <property type="component" value="Unassembled WGS sequence"/>
</dbReference>
<reference evidence="2 3" key="1">
    <citation type="journal article" date="2020" name="bioRxiv">
        <title>Sequence and annotation of 42 cannabis genomes reveals extensive copy number variation in cannabinoid synthesis and pathogen resistance genes.</title>
        <authorList>
            <person name="Mckernan K.J."/>
            <person name="Helbert Y."/>
            <person name="Kane L.T."/>
            <person name="Ebling H."/>
            <person name="Zhang L."/>
            <person name="Liu B."/>
            <person name="Eaton Z."/>
            <person name="Mclaughlin S."/>
            <person name="Kingan S."/>
            <person name="Baybayan P."/>
            <person name="Concepcion G."/>
            <person name="Jordan M."/>
            <person name="Riva A."/>
            <person name="Barbazuk W."/>
            <person name="Harkins T."/>
        </authorList>
    </citation>
    <scope>NUCLEOTIDE SEQUENCE [LARGE SCALE GENOMIC DNA]</scope>
    <source>
        <strain evidence="3">cv. Jamaican Lion 4</strain>
        <tissue evidence="2">Leaf</tissue>
    </source>
</reference>
<evidence type="ECO:0000313" key="2">
    <source>
        <dbReference type="EMBL" id="KAF4347949.1"/>
    </source>
</evidence>
<dbReference type="InterPro" id="IPR017411">
    <property type="entry name" value="Tom22_pln"/>
</dbReference>
<evidence type="ECO:0000256" key="1">
    <source>
        <dbReference type="SAM" id="Phobius"/>
    </source>
</evidence>
<accession>A0A7J6DQT5</accession>
<evidence type="ECO:0000313" key="3">
    <source>
        <dbReference type="Proteomes" id="UP000583929"/>
    </source>
</evidence>
<organism evidence="2 3">
    <name type="scientific">Cannabis sativa</name>
    <name type="common">Hemp</name>
    <name type="synonym">Marijuana</name>
    <dbReference type="NCBI Taxonomy" id="3483"/>
    <lineage>
        <taxon>Eukaryota</taxon>
        <taxon>Viridiplantae</taxon>
        <taxon>Streptophyta</taxon>
        <taxon>Embryophyta</taxon>
        <taxon>Tracheophyta</taxon>
        <taxon>Spermatophyta</taxon>
        <taxon>Magnoliopsida</taxon>
        <taxon>eudicotyledons</taxon>
        <taxon>Gunneridae</taxon>
        <taxon>Pentapetalae</taxon>
        <taxon>rosids</taxon>
        <taxon>fabids</taxon>
        <taxon>Rosales</taxon>
        <taxon>Cannabaceae</taxon>
        <taxon>Cannabis</taxon>
    </lineage>
</organism>
<keyword evidence="1" id="KW-1133">Transmembrane helix</keyword>
<name>A0A7J6DQT5_CANSA</name>
<keyword evidence="3" id="KW-1185">Reference proteome</keyword>
<dbReference type="InterPro" id="IPR029063">
    <property type="entry name" value="SAM-dependent_MTases_sf"/>
</dbReference>
<comment type="caution">
    <text evidence="2">The sequence shown here is derived from an EMBL/GenBank/DDBJ whole genome shotgun (WGS) entry which is preliminary data.</text>
</comment>
<dbReference type="PANTHER" id="PTHR46867:SF8">
    <property type="entry name" value="MITOCHONDRIAL IMPORT RECEPTOR SUBUNIT TOM9-2-LIKE"/>
    <property type="match status" value="1"/>
</dbReference>
<sequence>MLRRPGLTSAWNIRRLSTAVRHRIEDEGDWFYSSEWWGTDSTDGDGHTVFRSTSDKGNGIVSVAAYSSSKPSEVYWPTIENWLQKRYLEANPDVKHKERFNILGYQWRVLRFNGVTRQSTVKVLAANRDSEPGSVFLMQQPHCLAVPYLKSMVSVGLATIASCNYDIKSAVEGKKQMRVLCIGHGGGSLPLFIASKIPGAEVHIVEIDPLVISASIQAMGFPAFSVMTPSGNRAFSKPDSTDEVMWKGTHERLYLYESDAEKFILKNTNLYDMIFIDAYDGEDIFPRQLWDPDSPFLKALSNQLHPKHGTVVVNLHSDSELLDPDGSVPSVLEQILPMGKYVSQVGRAYKDVLGENTSSNGEKKSGLGFTVSVPWICNTTLVVCKGFGMIDGNYDRDVILNTLISKSIEMEHIMNLPFSCLHPSNSSLIPTMASQRNNGGGGERSLVTRVSQSTIVQQTKRTVSEAGFVSKKLLQSTGRAAWIAGTTFLILVVPLIIEMDREQQFADLEMQQASILGSPSK</sequence>
<gene>
    <name evidence="2" type="ORF">G4B88_002863</name>
</gene>
<dbReference type="SUPFAM" id="SSF53335">
    <property type="entry name" value="S-adenosyl-L-methionine-dependent methyltransferases"/>
    <property type="match status" value="1"/>
</dbReference>
<keyword evidence="1" id="KW-0812">Transmembrane</keyword>
<protein>
    <submittedName>
        <fullName evidence="2">Uncharacterized protein</fullName>
    </submittedName>
</protein>
<dbReference type="CDD" id="cd22884">
    <property type="entry name" value="TOM22"/>
    <property type="match status" value="1"/>
</dbReference>
<keyword evidence="1" id="KW-0472">Membrane</keyword>
<proteinExistence type="predicted"/>
<dbReference type="AlphaFoldDB" id="A0A7J6DQT5"/>